<comment type="caution">
    <text evidence="1">The sequence shown here is derived from an EMBL/GenBank/DDBJ whole genome shotgun (WGS) entry which is preliminary data.</text>
</comment>
<reference evidence="1 2" key="1">
    <citation type="submission" date="2018-12" db="EMBL/GenBank/DDBJ databases">
        <title>Unveiling genomic diversity among members of the Bifidobacterium pseudolongum species, a widely distributed gut commensal of the animal kingdom.</title>
        <authorList>
            <person name="Lugli G.A."/>
            <person name="Duranti S."/>
            <person name="Albert K."/>
            <person name="Mancabelli L."/>
            <person name="Napoli S."/>
            <person name="Viappiani A."/>
            <person name="Anzalone R."/>
            <person name="Longhi G."/>
            <person name="Milani C."/>
            <person name="Turroni F."/>
            <person name="Alessandri G."/>
            <person name="Sela D.A."/>
            <person name="Van Sinderen D."/>
            <person name="Ventura M."/>
        </authorList>
    </citation>
    <scope>NUCLEOTIDE SEQUENCE [LARGE SCALE GENOMIC DNA]</scope>
    <source>
        <strain evidence="1 2">2093B</strain>
    </source>
</reference>
<accession>A0A4Q5A2E1</accession>
<organism evidence="1 2">
    <name type="scientific">Bifidobacterium pseudolongum subsp. globosum</name>
    <dbReference type="NCBI Taxonomy" id="1690"/>
    <lineage>
        <taxon>Bacteria</taxon>
        <taxon>Bacillati</taxon>
        <taxon>Actinomycetota</taxon>
        <taxon>Actinomycetes</taxon>
        <taxon>Bifidobacteriales</taxon>
        <taxon>Bifidobacteriaceae</taxon>
        <taxon>Bifidobacterium</taxon>
    </lineage>
</organism>
<protein>
    <recommendedName>
        <fullName evidence="3">PhnA protein</fullName>
    </recommendedName>
</protein>
<dbReference type="RefSeq" id="WP_129897590.1">
    <property type="nucleotide sequence ID" value="NZ_RYUH01000010.1"/>
</dbReference>
<dbReference type="Proteomes" id="UP000292568">
    <property type="component" value="Unassembled WGS sequence"/>
</dbReference>
<dbReference type="EMBL" id="RYUH01000010">
    <property type="protein sequence ID" value="RYQ10445.1"/>
    <property type="molecule type" value="Genomic_DNA"/>
</dbReference>
<evidence type="ECO:0000313" key="1">
    <source>
        <dbReference type="EMBL" id="RYQ10445.1"/>
    </source>
</evidence>
<gene>
    <name evidence="1" type="ORF">PG2093B_1028</name>
</gene>
<proteinExistence type="predicted"/>
<dbReference type="AlphaFoldDB" id="A0A4Q5A2E1"/>
<name>A0A4Q5A2E1_9BIFI</name>
<sequence>MTTTPNAHDIHTAIHRIKGKLPLLRLIASKKIRIRRQPAQGATTAPTPVNLAALDLLDQLHTLARMLTRAANILPHTGPITDLYENLDDDHACHALANRCDTTHIMRLLDQAWTRICRLSEPDTAHRYVGVCPWCGYAVWIPERHTGDWVCDMCRRPVPLDQVMAAHELRLLTSGVVGTAAELATLLRSCGYDARRKTICEWRRRGRIAPVAESEQGPVYALADVIRKLV</sequence>
<evidence type="ECO:0000313" key="2">
    <source>
        <dbReference type="Proteomes" id="UP000292568"/>
    </source>
</evidence>
<evidence type="ECO:0008006" key="3">
    <source>
        <dbReference type="Google" id="ProtNLM"/>
    </source>
</evidence>